<dbReference type="Proteomes" id="UP000504635">
    <property type="component" value="Unplaced"/>
</dbReference>
<dbReference type="InParanoid" id="A0A6J2YHB3"/>
<evidence type="ECO:0000256" key="1">
    <source>
        <dbReference type="SAM" id="MobiDB-lite"/>
    </source>
</evidence>
<dbReference type="GeneID" id="115887492"/>
<protein>
    <submittedName>
        <fullName evidence="3">Predicted GPI-anchored protein 58</fullName>
    </submittedName>
</protein>
<dbReference type="RefSeq" id="XP_030762812.1">
    <property type="nucleotide sequence ID" value="XM_030906952.1"/>
</dbReference>
<evidence type="ECO:0000313" key="3">
    <source>
        <dbReference type="RefSeq" id="XP_030762812.1"/>
    </source>
</evidence>
<accession>A0A6J2YHB3</accession>
<keyword evidence="2" id="KW-1185">Reference proteome</keyword>
<feature type="compositionally biased region" description="Basic and acidic residues" evidence="1">
    <location>
        <begin position="110"/>
        <end position="126"/>
    </location>
</feature>
<sequence length="171" mass="18776">MIWSISVDLWGSRMYNMMNQFQKIFVVQPVCTPTSPDQSECVQPPATEKPPCDPSKDPQCAEVPSEPTEPGLVTKAPEESKQPSPKEPTEPGLETEAPSPKQESPATLESRFKEETSAPPDTDKEPVTQPGPGHYAVMPIRRAVSRIVWLHPDTSDHSNVANCSKLSIKAD</sequence>
<evidence type="ECO:0000313" key="2">
    <source>
        <dbReference type="Proteomes" id="UP000504635"/>
    </source>
</evidence>
<proteinExistence type="predicted"/>
<reference evidence="3" key="1">
    <citation type="submission" date="2025-08" db="UniProtKB">
        <authorList>
            <consortium name="RefSeq"/>
        </authorList>
    </citation>
    <scope>IDENTIFICATION</scope>
    <source>
        <tissue evidence="3">Gonads</tissue>
    </source>
</reference>
<organism evidence="2 3">
    <name type="scientific">Sitophilus oryzae</name>
    <name type="common">Rice weevil</name>
    <name type="synonym">Curculio oryzae</name>
    <dbReference type="NCBI Taxonomy" id="7048"/>
    <lineage>
        <taxon>Eukaryota</taxon>
        <taxon>Metazoa</taxon>
        <taxon>Ecdysozoa</taxon>
        <taxon>Arthropoda</taxon>
        <taxon>Hexapoda</taxon>
        <taxon>Insecta</taxon>
        <taxon>Pterygota</taxon>
        <taxon>Neoptera</taxon>
        <taxon>Endopterygota</taxon>
        <taxon>Coleoptera</taxon>
        <taxon>Polyphaga</taxon>
        <taxon>Cucujiformia</taxon>
        <taxon>Curculionidae</taxon>
        <taxon>Dryophthorinae</taxon>
        <taxon>Sitophilus</taxon>
    </lineage>
</organism>
<gene>
    <name evidence="3" type="primary">LOC115887492</name>
</gene>
<feature type="region of interest" description="Disordered" evidence="1">
    <location>
        <begin position="33"/>
        <end position="137"/>
    </location>
</feature>
<name>A0A6J2YHB3_SITOR</name>
<dbReference type="KEGG" id="soy:115887492"/>
<dbReference type="AlphaFoldDB" id="A0A6J2YHB3"/>